<dbReference type="Proteomes" id="UP001172155">
    <property type="component" value="Unassembled WGS sequence"/>
</dbReference>
<evidence type="ECO:0000256" key="1">
    <source>
        <dbReference type="SAM" id="MobiDB-lite"/>
    </source>
</evidence>
<reference evidence="2" key="1">
    <citation type="submission" date="2023-06" db="EMBL/GenBank/DDBJ databases">
        <title>Genome-scale phylogeny and comparative genomics of the fungal order Sordariales.</title>
        <authorList>
            <consortium name="Lawrence Berkeley National Laboratory"/>
            <person name="Hensen N."/>
            <person name="Bonometti L."/>
            <person name="Westerberg I."/>
            <person name="Brannstrom I.O."/>
            <person name="Guillou S."/>
            <person name="Cros-Aarteil S."/>
            <person name="Calhoun S."/>
            <person name="Haridas S."/>
            <person name="Kuo A."/>
            <person name="Mondo S."/>
            <person name="Pangilinan J."/>
            <person name="Riley R."/>
            <person name="LaButti K."/>
            <person name="Andreopoulos B."/>
            <person name="Lipzen A."/>
            <person name="Chen C."/>
            <person name="Yanf M."/>
            <person name="Daum C."/>
            <person name="Ng V."/>
            <person name="Clum A."/>
            <person name="Steindorff A."/>
            <person name="Ohm R."/>
            <person name="Martin F."/>
            <person name="Silar P."/>
            <person name="Natvig D."/>
            <person name="Lalanne C."/>
            <person name="Gautier V."/>
            <person name="Ament-velasquez S.L."/>
            <person name="Kruys A."/>
            <person name="Hutchinson M.I."/>
            <person name="Powell A.J."/>
            <person name="Barry K."/>
            <person name="Miller A.N."/>
            <person name="Grigoriev I.V."/>
            <person name="Debuchy R."/>
            <person name="Gladieux P."/>
            <person name="Thoren M.H."/>
            <person name="Johannesson H."/>
        </authorList>
    </citation>
    <scope>NUCLEOTIDE SEQUENCE</scope>
    <source>
        <strain evidence="2">SMH3187-1</strain>
    </source>
</reference>
<protein>
    <submittedName>
        <fullName evidence="2">Uncharacterized protein</fullName>
    </submittedName>
</protein>
<name>A0AA40F6R2_9PEZI</name>
<dbReference type="AlphaFoldDB" id="A0AA40F6R2"/>
<evidence type="ECO:0000313" key="3">
    <source>
        <dbReference type="Proteomes" id="UP001172155"/>
    </source>
</evidence>
<proteinExistence type="predicted"/>
<feature type="compositionally biased region" description="Pro residues" evidence="1">
    <location>
        <begin position="1"/>
        <end position="11"/>
    </location>
</feature>
<sequence>MPQILNPPPSPLQKVSPEPPHKSLSTSLSAQQSEIGMRVQTMLRKKATLVAYVGLHGPGFQKEGLRAIDAIFLRDDARRKGPWFPTPTPRHPPALVVVLAQEVRYQTSERGASRGHCLSTQIFSTKSDGSGCRIPRGRSLWAMAELLGRLCGVSLFAAQSPRPLYDRLGLPAE</sequence>
<organism evidence="2 3">
    <name type="scientific">Schizothecium vesticola</name>
    <dbReference type="NCBI Taxonomy" id="314040"/>
    <lineage>
        <taxon>Eukaryota</taxon>
        <taxon>Fungi</taxon>
        <taxon>Dikarya</taxon>
        <taxon>Ascomycota</taxon>
        <taxon>Pezizomycotina</taxon>
        <taxon>Sordariomycetes</taxon>
        <taxon>Sordariomycetidae</taxon>
        <taxon>Sordariales</taxon>
        <taxon>Schizotheciaceae</taxon>
        <taxon>Schizothecium</taxon>
    </lineage>
</organism>
<keyword evidence="3" id="KW-1185">Reference proteome</keyword>
<feature type="compositionally biased region" description="Polar residues" evidence="1">
    <location>
        <begin position="23"/>
        <end position="32"/>
    </location>
</feature>
<comment type="caution">
    <text evidence="2">The sequence shown here is derived from an EMBL/GenBank/DDBJ whole genome shotgun (WGS) entry which is preliminary data.</text>
</comment>
<dbReference type="EMBL" id="JAUKUD010000002">
    <property type="protein sequence ID" value="KAK0752228.1"/>
    <property type="molecule type" value="Genomic_DNA"/>
</dbReference>
<evidence type="ECO:0000313" key="2">
    <source>
        <dbReference type="EMBL" id="KAK0752228.1"/>
    </source>
</evidence>
<gene>
    <name evidence="2" type="ORF">B0T18DRAFT_486617</name>
</gene>
<feature type="region of interest" description="Disordered" evidence="1">
    <location>
        <begin position="1"/>
        <end position="32"/>
    </location>
</feature>
<accession>A0AA40F6R2</accession>